<accession>A0AAD6N084</accession>
<dbReference type="Proteomes" id="UP001215712">
    <property type="component" value="Unassembled WGS sequence"/>
</dbReference>
<dbReference type="EMBL" id="JAQJAN010000002">
    <property type="protein sequence ID" value="KAJ5738904.1"/>
    <property type="molecule type" value="Genomic_DNA"/>
</dbReference>
<comment type="caution">
    <text evidence="2">The sequence shown here is derived from an EMBL/GenBank/DDBJ whole genome shotgun (WGS) entry which is preliminary data.</text>
</comment>
<evidence type="ECO:0000256" key="1">
    <source>
        <dbReference type="SAM" id="SignalP"/>
    </source>
</evidence>
<feature type="signal peptide" evidence="1">
    <location>
        <begin position="1"/>
        <end position="19"/>
    </location>
</feature>
<proteinExistence type="predicted"/>
<keyword evidence="3" id="KW-1185">Reference proteome</keyword>
<reference evidence="2" key="2">
    <citation type="submission" date="2023-01" db="EMBL/GenBank/DDBJ databases">
        <authorList>
            <person name="Petersen C."/>
        </authorList>
    </citation>
    <scope>NUCLEOTIDE SEQUENCE</scope>
    <source>
        <strain evidence="2">IBT 17514</strain>
    </source>
</reference>
<dbReference type="AlphaFoldDB" id="A0AAD6N084"/>
<keyword evidence="1" id="KW-0732">Signal</keyword>
<sequence length="154" mass="17350">MHISLSIGAVFALCGKVYSQNAWGTYNIRQVERSGPTLYLGFEGPIPLFQDENHQSSQVWNLAPAGEGLVMIQNTETGDYINCGSYGGICELKEEGQVFRETRRYEDHDIYSIVEQLTSESLVRAEDGTLSLVRDPDASKPELRLFWLTRVQCK</sequence>
<reference evidence="2" key="1">
    <citation type="journal article" date="2023" name="IMA Fungus">
        <title>Comparative genomic study of the Penicillium genus elucidates a diverse pangenome and 15 lateral gene transfer events.</title>
        <authorList>
            <person name="Petersen C."/>
            <person name="Sorensen T."/>
            <person name="Nielsen M.R."/>
            <person name="Sondergaard T.E."/>
            <person name="Sorensen J.L."/>
            <person name="Fitzpatrick D.A."/>
            <person name="Frisvad J.C."/>
            <person name="Nielsen K.L."/>
        </authorList>
    </citation>
    <scope>NUCLEOTIDE SEQUENCE</scope>
    <source>
        <strain evidence="2">IBT 17514</strain>
    </source>
</reference>
<protein>
    <recommendedName>
        <fullName evidence="4">Lipocalin-like domain-containing protein</fullName>
    </recommendedName>
</protein>
<evidence type="ECO:0008006" key="4">
    <source>
        <dbReference type="Google" id="ProtNLM"/>
    </source>
</evidence>
<evidence type="ECO:0000313" key="2">
    <source>
        <dbReference type="EMBL" id="KAJ5738904.1"/>
    </source>
</evidence>
<evidence type="ECO:0000313" key="3">
    <source>
        <dbReference type="Proteomes" id="UP001215712"/>
    </source>
</evidence>
<feature type="chain" id="PRO_5042248733" description="Lipocalin-like domain-containing protein" evidence="1">
    <location>
        <begin position="20"/>
        <end position="154"/>
    </location>
</feature>
<organism evidence="2 3">
    <name type="scientific">Penicillium malachiteum</name>
    <dbReference type="NCBI Taxonomy" id="1324776"/>
    <lineage>
        <taxon>Eukaryota</taxon>
        <taxon>Fungi</taxon>
        <taxon>Dikarya</taxon>
        <taxon>Ascomycota</taxon>
        <taxon>Pezizomycotina</taxon>
        <taxon>Eurotiomycetes</taxon>
        <taxon>Eurotiomycetidae</taxon>
        <taxon>Eurotiales</taxon>
        <taxon>Aspergillaceae</taxon>
        <taxon>Penicillium</taxon>
    </lineage>
</organism>
<name>A0AAD6N084_9EURO</name>
<gene>
    <name evidence="2" type="ORF">N7493_002059</name>
</gene>